<dbReference type="Proteomes" id="UP000199318">
    <property type="component" value="Unassembled WGS sequence"/>
</dbReference>
<name>A0A1H9RTB4_9BACI</name>
<dbReference type="InterPro" id="IPR006016">
    <property type="entry name" value="UspA"/>
</dbReference>
<dbReference type="Pfam" id="PF00582">
    <property type="entry name" value="Usp"/>
    <property type="match status" value="1"/>
</dbReference>
<keyword evidence="4" id="KW-1185">Reference proteome</keyword>
<comment type="caution">
    <text evidence="3">The sequence shown here is derived from an EMBL/GenBank/DDBJ whole genome shotgun (WGS) entry which is preliminary data.</text>
</comment>
<evidence type="ECO:0000259" key="2">
    <source>
        <dbReference type="Pfam" id="PF00582"/>
    </source>
</evidence>
<proteinExistence type="inferred from homology"/>
<evidence type="ECO:0000313" key="4">
    <source>
        <dbReference type="Proteomes" id="UP000199318"/>
    </source>
</evidence>
<dbReference type="EMBL" id="FOGV01000005">
    <property type="protein sequence ID" value="SER75788.1"/>
    <property type="molecule type" value="Genomic_DNA"/>
</dbReference>
<protein>
    <submittedName>
        <fullName evidence="3">Nucleotide-binding universal stress protein, UspA family</fullName>
    </submittedName>
</protein>
<organism evidence="3 4">
    <name type="scientific">Salisediminibacterium halotolerans</name>
    <dbReference type="NCBI Taxonomy" id="517425"/>
    <lineage>
        <taxon>Bacteria</taxon>
        <taxon>Bacillati</taxon>
        <taxon>Bacillota</taxon>
        <taxon>Bacilli</taxon>
        <taxon>Bacillales</taxon>
        <taxon>Bacillaceae</taxon>
        <taxon>Salisediminibacterium</taxon>
    </lineage>
</organism>
<feature type="domain" description="UspA" evidence="2">
    <location>
        <begin position="1"/>
        <end position="140"/>
    </location>
</feature>
<comment type="similarity">
    <text evidence="1">Belongs to the universal stress protein A family.</text>
</comment>
<evidence type="ECO:0000256" key="1">
    <source>
        <dbReference type="ARBA" id="ARBA00008791"/>
    </source>
</evidence>
<dbReference type="CDD" id="cd00293">
    <property type="entry name" value="USP-like"/>
    <property type="match status" value="1"/>
</dbReference>
<dbReference type="STRING" id="1464123.SAMN05444126_10582"/>
<evidence type="ECO:0000313" key="3">
    <source>
        <dbReference type="EMBL" id="SER75788.1"/>
    </source>
</evidence>
<dbReference type="Gene3D" id="3.40.50.620">
    <property type="entry name" value="HUPs"/>
    <property type="match status" value="1"/>
</dbReference>
<accession>A0A1H9RTB4</accession>
<dbReference type="OrthoDB" id="9777884at2"/>
<dbReference type="PRINTS" id="PR01438">
    <property type="entry name" value="UNVRSLSTRESS"/>
</dbReference>
<dbReference type="PANTHER" id="PTHR46268">
    <property type="entry name" value="STRESS RESPONSE PROTEIN NHAX"/>
    <property type="match status" value="1"/>
</dbReference>
<sequence length="142" mass="15228">MFKHIVLAADGSAHSIKAAEKAAGIAQLTAGSAVTLLHVVDDLPTAADVADEQLRPRDIPDHRKQRLFPVEEVLINAGVTYETKHIYGDPAMAIVKEAEAETPDLLIIGSRGLNPVQQMVLGSVSQKVVKRATCPVMIVKDN</sequence>
<dbReference type="InterPro" id="IPR006015">
    <property type="entry name" value="Universal_stress_UspA"/>
</dbReference>
<dbReference type="InterPro" id="IPR014729">
    <property type="entry name" value="Rossmann-like_a/b/a_fold"/>
</dbReference>
<dbReference type="AlphaFoldDB" id="A0A1H9RTB4"/>
<dbReference type="PANTHER" id="PTHR46268:SF6">
    <property type="entry name" value="UNIVERSAL STRESS PROTEIN UP12"/>
    <property type="match status" value="1"/>
</dbReference>
<dbReference type="RefSeq" id="WP_093072243.1">
    <property type="nucleotide sequence ID" value="NZ_BJVE01000032.1"/>
</dbReference>
<dbReference type="SUPFAM" id="SSF52402">
    <property type="entry name" value="Adenine nucleotide alpha hydrolases-like"/>
    <property type="match status" value="1"/>
</dbReference>
<gene>
    <name evidence="3" type="ORF">SAMN05444126_10582</name>
</gene>
<reference evidence="4" key="1">
    <citation type="submission" date="2016-10" db="EMBL/GenBank/DDBJ databases">
        <authorList>
            <person name="de Groot N.N."/>
        </authorList>
    </citation>
    <scope>NUCLEOTIDE SEQUENCE [LARGE SCALE GENOMIC DNA]</scope>
    <source>
        <strain evidence="4">10nlg</strain>
    </source>
</reference>